<gene>
    <name evidence="12" type="ORF">CAMP_LOCUS1027</name>
</gene>
<dbReference type="GO" id="GO:0004386">
    <property type="term" value="F:helicase activity"/>
    <property type="evidence" value="ECO:0007669"/>
    <property type="project" value="UniProtKB-KW"/>
</dbReference>
<feature type="domain" description="Helicase ATP-binding" evidence="10">
    <location>
        <begin position="155"/>
        <end position="320"/>
    </location>
</feature>
<reference evidence="12" key="1">
    <citation type="submission" date="2022-11" db="EMBL/GenBank/DDBJ databases">
        <authorList>
            <person name="Kikuchi T."/>
        </authorList>
    </citation>
    <scope>NUCLEOTIDE SEQUENCE</scope>
    <source>
        <strain evidence="12">PS1010</strain>
    </source>
</reference>
<keyword evidence="2" id="KW-0547">Nucleotide-binding</keyword>
<keyword evidence="7" id="KW-0238">DNA-binding</keyword>
<dbReference type="AlphaFoldDB" id="A0A9P1I5E7"/>
<dbReference type="GO" id="GO:0003677">
    <property type="term" value="F:DNA binding"/>
    <property type="evidence" value="ECO:0007669"/>
    <property type="project" value="UniProtKB-KW"/>
</dbReference>
<dbReference type="InterPro" id="IPR049730">
    <property type="entry name" value="SNF2/RAD54-like_C"/>
</dbReference>
<dbReference type="OrthoDB" id="5857104at2759"/>
<dbReference type="Pfam" id="PF09111">
    <property type="entry name" value="SLIDE"/>
    <property type="match status" value="1"/>
</dbReference>
<dbReference type="FunFam" id="3.40.50.10810:FF:000005">
    <property type="entry name" value="Photoperiod-independent early flowering 1"/>
    <property type="match status" value="1"/>
</dbReference>
<dbReference type="InterPro" id="IPR015195">
    <property type="entry name" value="SLIDE"/>
</dbReference>
<evidence type="ECO:0000259" key="10">
    <source>
        <dbReference type="PROSITE" id="PS51192"/>
    </source>
</evidence>
<evidence type="ECO:0000256" key="1">
    <source>
        <dbReference type="ARBA" id="ARBA00004123"/>
    </source>
</evidence>
<dbReference type="InterPro" id="IPR014001">
    <property type="entry name" value="Helicase_ATP-bd"/>
</dbReference>
<dbReference type="PANTHER" id="PTHR10799">
    <property type="entry name" value="SNF2/RAD54 HELICASE FAMILY"/>
    <property type="match status" value="1"/>
</dbReference>
<dbReference type="InterPro" id="IPR038718">
    <property type="entry name" value="SNF2-like_sf"/>
</dbReference>
<dbReference type="InterPro" id="IPR027417">
    <property type="entry name" value="P-loop_NTPase"/>
</dbReference>
<dbReference type="GO" id="GO:0005634">
    <property type="term" value="C:nucleus"/>
    <property type="evidence" value="ECO:0007669"/>
    <property type="project" value="UniProtKB-SubCell"/>
</dbReference>
<accession>A0A9P1I5E7</accession>
<dbReference type="GO" id="GO:0016787">
    <property type="term" value="F:hydrolase activity"/>
    <property type="evidence" value="ECO:0007669"/>
    <property type="project" value="UniProtKB-KW"/>
</dbReference>
<evidence type="ECO:0000256" key="8">
    <source>
        <dbReference type="ARBA" id="ARBA00023242"/>
    </source>
</evidence>
<evidence type="ECO:0000259" key="11">
    <source>
        <dbReference type="PROSITE" id="PS51194"/>
    </source>
</evidence>
<evidence type="ECO:0000256" key="5">
    <source>
        <dbReference type="ARBA" id="ARBA00022840"/>
    </source>
</evidence>
<dbReference type="SMART" id="SM00490">
    <property type="entry name" value="HELICc"/>
    <property type="match status" value="1"/>
</dbReference>
<dbReference type="GO" id="GO:0005524">
    <property type="term" value="F:ATP binding"/>
    <property type="evidence" value="ECO:0007669"/>
    <property type="project" value="UniProtKB-KW"/>
</dbReference>
<comment type="caution">
    <text evidence="12">The sequence shown here is derived from an EMBL/GenBank/DDBJ whole genome shotgun (WGS) entry which is preliminary data.</text>
</comment>
<evidence type="ECO:0000313" key="13">
    <source>
        <dbReference type="Proteomes" id="UP001152747"/>
    </source>
</evidence>
<keyword evidence="5" id="KW-0067">ATP-binding</keyword>
<keyword evidence="3" id="KW-0378">Hydrolase</keyword>
<dbReference type="InterPro" id="IPR001650">
    <property type="entry name" value="Helicase_C-like"/>
</dbReference>
<comment type="subcellular location">
    <subcellularLocation>
        <location evidence="1">Nucleus</location>
    </subcellularLocation>
</comment>
<dbReference type="Gene3D" id="3.40.50.10810">
    <property type="entry name" value="Tandem AAA-ATPase domain"/>
    <property type="match status" value="1"/>
</dbReference>
<dbReference type="Gene3D" id="1.10.10.60">
    <property type="entry name" value="Homeodomain-like"/>
    <property type="match status" value="1"/>
</dbReference>
<dbReference type="Pfam" id="PF00176">
    <property type="entry name" value="SNF2-rel_dom"/>
    <property type="match status" value="1"/>
</dbReference>
<dbReference type="SMART" id="SM00487">
    <property type="entry name" value="DEXDc"/>
    <property type="match status" value="1"/>
</dbReference>
<feature type="compositionally biased region" description="Polar residues" evidence="9">
    <location>
        <begin position="1"/>
        <end position="37"/>
    </location>
</feature>
<evidence type="ECO:0000256" key="3">
    <source>
        <dbReference type="ARBA" id="ARBA00022801"/>
    </source>
</evidence>
<feature type="domain" description="Helicase C-terminal" evidence="11">
    <location>
        <begin position="452"/>
        <end position="603"/>
    </location>
</feature>
<evidence type="ECO:0000256" key="7">
    <source>
        <dbReference type="ARBA" id="ARBA00023125"/>
    </source>
</evidence>
<feature type="region of interest" description="Disordered" evidence="9">
    <location>
        <begin position="1"/>
        <end position="72"/>
    </location>
</feature>
<keyword evidence="13" id="KW-1185">Reference proteome</keyword>
<keyword evidence="8" id="KW-0539">Nucleus</keyword>
<dbReference type="InterPro" id="IPR000330">
    <property type="entry name" value="SNF2_N"/>
</dbReference>
<evidence type="ECO:0000256" key="6">
    <source>
        <dbReference type="ARBA" id="ARBA00022853"/>
    </source>
</evidence>
<evidence type="ECO:0000256" key="9">
    <source>
        <dbReference type="SAM" id="MobiDB-lite"/>
    </source>
</evidence>
<evidence type="ECO:0000313" key="12">
    <source>
        <dbReference type="EMBL" id="CAI5438390.1"/>
    </source>
</evidence>
<dbReference type="GO" id="GO:0006338">
    <property type="term" value="P:chromatin remodeling"/>
    <property type="evidence" value="ECO:0007669"/>
    <property type="project" value="InterPro"/>
</dbReference>
<dbReference type="SUPFAM" id="SSF52540">
    <property type="entry name" value="P-loop containing nucleoside triphosphate hydrolases"/>
    <property type="match status" value="2"/>
</dbReference>
<evidence type="ECO:0000256" key="4">
    <source>
        <dbReference type="ARBA" id="ARBA00022806"/>
    </source>
</evidence>
<dbReference type="Pfam" id="PF00271">
    <property type="entry name" value="Helicase_C"/>
    <property type="match status" value="1"/>
</dbReference>
<name>A0A9P1I5E7_9PELO</name>
<protein>
    <submittedName>
        <fullName evidence="12">Uncharacterized protein</fullName>
    </submittedName>
</protein>
<dbReference type="PROSITE" id="PS51194">
    <property type="entry name" value="HELICASE_CTER"/>
    <property type="match status" value="1"/>
</dbReference>
<organism evidence="12 13">
    <name type="scientific">Caenorhabditis angaria</name>
    <dbReference type="NCBI Taxonomy" id="860376"/>
    <lineage>
        <taxon>Eukaryota</taxon>
        <taxon>Metazoa</taxon>
        <taxon>Ecdysozoa</taxon>
        <taxon>Nematoda</taxon>
        <taxon>Chromadorea</taxon>
        <taxon>Rhabditida</taxon>
        <taxon>Rhabditina</taxon>
        <taxon>Rhabditomorpha</taxon>
        <taxon>Rhabditoidea</taxon>
        <taxon>Rhabditidae</taxon>
        <taxon>Peloderinae</taxon>
        <taxon>Caenorhabditis</taxon>
    </lineage>
</organism>
<feature type="compositionally biased region" description="Acidic residues" evidence="9">
    <location>
        <begin position="39"/>
        <end position="48"/>
    </location>
</feature>
<keyword evidence="4" id="KW-0347">Helicase</keyword>
<dbReference type="Gene3D" id="3.40.50.300">
    <property type="entry name" value="P-loop containing nucleotide triphosphate hydrolases"/>
    <property type="match status" value="1"/>
</dbReference>
<proteinExistence type="predicted"/>
<dbReference type="PROSITE" id="PS51192">
    <property type="entry name" value="HELICASE_ATP_BIND_1"/>
    <property type="match status" value="1"/>
</dbReference>
<dbReference type="Proteomes" id="UP001152747">
    <property type="component" value="Unassembled WGS sequence"/>
</dbReference>
<sequence length="986" mass="115136">MITRNKGQPKTSSEETAVSNNKSTRSLRVRTNATNYFPTDEDAEEDEVDLKRKRNDKENTEDEPEEKKTTLKGSNPFERFEALLDRTNNLSTPVTMEDLMALHENNLTKQNKKSIEQYKMLSSGYDKSATFYDETPEFMNAVMRDYQVAGLNWMLALQKAGLNGILADEMGLGKTIQTISLLAHNKIVEKSASPNLVIVPLTTLLNWRDEIERFCPKLRVFVLHGTMDEREQLMKTRMRKQDFDVCIISYETALRLTTKAFRVHFNYVVIDEGQRIKNENVRLAKGVRTFKSNRRLLLTGTPFNNNVHEVWALLNYLAPAIFTDALQFEEYFSSYNLSVDVDIVNRLHRILNPFILRRVKADVEKSLLPKKEYKIYVGFTELQKIWYQKVLSKEGIAIMKKDGSTKMKKVEHVMMALREVANHPYMFPAAEPSGPPFITDETIVTASGKMMVLDKMLEKFKSEGSRVLIFSQFTMMLDILEDYAIYREYDYCRFDGQTNHDERHEMVSEFNQVGSEKFVFLMSTRSGGLGINLASADIVIIYDSDWNPQMDFQACDRAHRIGQKKQVRVFRLISEKTVDDYIMETNEHKVRLGNVVIQDRDEQMRVKKSKKDMVKMIMDGSHKVLAGSIETIGDIDIEKMLKEAEERSEKENPERMKLFQSNEQYLVHNKSEHPLYEYSGKNHWGLWPKKPDVEIFEDKLRMNRKFQPIGERALTLLEFWKNFGLEFHGGQVYNYKFYPKRYIELCEKKLAFLRSNNQILLLKTTDKLNLTVKSKVDLTVEEIQEMEKLKEEAACRWSWFKFLAFVGNLRGIDKNDYASLATKSNSNEAEIKRYMEIMWERLDELPNSDQIKENVEAYERTSGTNKDIDQVLANACAICDQPEKQLFFDYSLENWDLDDFGFLPAEDRYLIATLQQKPFHVDNIQGFFLNELGMIRSSWPMRYYPVHVIKKRFDYLIEIIKKGGVRKLVEEPIKQEEVLHDSVNKI</sequence>
<dbReference type="EMBL" id="CANHGI010000001">
    <property type="protein sequence ID" value="CAI5438390.1"/>
    <property type="molecule type" value="Genomic_DNA"/>
</dbReference>
<evidence type="ECO:0000256" key="2">
    <source>
        <dbReference type="ARBA" id="ARBA00022741"/>
    </source>
</evidence>
<dbReference type="CDD" id="cd18793">
    <property type="entry name" value="SF2_C_SNF"/>
    <property type="match status" value="1"/>
</dbReference>
<keyword evidence="6" id="KW-0156">Chromatin regulator</keyword>